<dbReference type="Proteomes" id="UP000823935">
    <property type="component" value="Unassembled WGS sequence"/>
</dbReference>
<proteinExistence type="predicted"/>
<dbReference type="Pfam" id="PF00403">
    <property type="entry name" value="HMA"/>
    <property type="match status" value="1"/>
</dbReference>
<dbReference type="EMBL" id="DVIQ01000105">
    <property type="protein sequence ID" value="HIS32905.1"/>
    <property type="molecule type" value="Genomic_DNA"/>
</dbReference>
<dbReference type="GO" id="GO:0046872">
    <property type="term" value="F:metal ion binding"/>
    <property type="evidence" value="ECO:0007669"/>
    <property type="project" value="UniProtKB-KW"/>
</dbReference>
<dbReference type="SUPFAM" id="SSF55008">
    <property type="entry name" value="HMA, heavy metal-associated domain"/>
    <property type="match status" value="1"/>
</dbReference>
<reference evidence="3" key="1">
    <citation type="submission" date="2020-10" db="EMBL/GenBank/DDBJ databases">
        <authorList>
            <person name="Gilroy R."/>
        </authorList>
    </citation>
    <scope>NUCLEOTIDE SEQUENCE</scope>
    <source>
        <strain evidence="3">CHK190-19873</strain>
    </source>
</reference>
<accession>A0A9D1EVA5</accession>
<evidence type="ECO:0000313" key="3">
    <source>
        <dbReference type="EMBL" id="HIS32905.1"/>
    </source>
</evidence>
<reference evidence="3" key="2">
    <citation type="journal article" date="2021" name="PeerJ">
        <title>Extensive microbial diversity within the chicken gut microbiome revealed by metagenomics and culture.</title>
        <authorList>
            <person name="Gilroy R."/>
            <person name="Ravi A."/>
            <person name="Getino M."/>
            <person name="Pursley I."/>
            <person name="Horton D.L."/>
            <person name="Alikhan N.F."/>
            <person name="Baker D."/>
            <person name="Gharbi K."/>
            <person name="Hall N."/>
            <person name="Watson M."/>
            <person name="Adriaenssens E.M."/>
            <person name="Foster-Nyarko E."/>
            <person name="Jarju S."/>
            <person name="Secka A."/>
            <person name="Antonio M."/>
            <person name="Oren A."/>
            <person name="Chaudhuri R.R."/>
            <person name="La Ragione R."/>
            <person name="Hildebrand F."/>
            <person name="Pallen M.J."/>
        </authorList>
    </citation>
    <scope>NUCLEOTIDE SEQUENCE</scope>
    <source>
        <strain evidence="3">CHK190-19873</strain>
    </source>
</reference>
<dbReference type="InterPro" id="IPR017969">
    <property type="entry name" value="Heavy-metal-associated_CS"/>
</dbReference>
<dbReference type="InterPro" id="IPR006121">
    <property type="entry name" value="HMA_dom"/>
</dbReference>
<organism evidence="3 4">
    <name type="scientific">Candidatus Limivivens intestinipullorum</name>
    <dbReference type="NCBI Taxonomy" id="2840858"/>
    <lineage>
        <taxon>Bacteria</taxon>
        <taxon>Bacillati</taxon>
        <taxon>Bacillota</taxon>
        <taxon>Clostridia</taxon>
        <taxon>Lachnospirales</taxon>
        <taxon>Lachnospiraceae</taxon>
        <taxon>Lachnospiraceae incertae sedis</taxon>
        <taxon>Candidatus Limivivens</taxon>
    </lineage>
</organism>
<feature type="domain" description="HMA" evidence="2">
    <location>
        <begin position="53"/>
        <end position="117"/>
    </location>
</feature>
<evidence type="ECO:0000256" key="1">
    <source>
        <dbReference type="ARBA" id="ARBA00022723"/>
    </source>
</evidence>
<dbReference type="InterPro" id="IPR036163">
    <property type="entry name" value="HMA_dom_sf"/>
</dbReference>
<dbReference type="PROSITE" id="PS50846">
    <property type="entry name" value="HMA_2"/>
    <property type="match status" value="1"/>
</dbReference>
<dbReference type="Gene3D" id="3.30.70.100">
    <property type="match status" value="1"/>
</dbReference>
<dbReference type="PROSITE" id="PS01047">
    <property type="entry name" value="HMA_1"/>
    <property type="match status" value="1"/>
</dbReference>
<name>A0A9D1EVA5_9FIRM</name>
<dbReference type="AlphaFoldDB" id="A0A9D1EVA5"/>
<comment type="caution">
    <text evidence="3">The sequence shown here is derived from an EMBL/GenBank/DDBJ whole genome shotgun (WGS) entry which is preliminary data.</text>
</comment>
<dbReference type="FunFam" id="3.30.70.100:FF:000001">
    <property type="entry name" value="ATPase copper transporting beta"/>
    <property type="match status" value="1"/>
</dbReference>
<evidence type="ECO:0000313" key="4">
    <source>
        <dbReference type="Proteomes" id="UP000823935"/>
    </source>
</evidence>
<gene>
    <name evidence="3" type="ORF">IAB44_15375</name>
</gene>
<protein>
    <submittedName>
        <fullName evidence="3">Heavy-metal-associated domain-containing protein</fullName>
    </submittedName>
</protein>
<evidence type="ECO:0000259" key="2">
    <source>
        <dbReference type="PROSITE" id="PS50846"/>
    </source>
</evidence>
<keyword evidence="1" id="KW-0479">Metal-binding</keyword>
<dbReference type="CDD" id="cd00371">
    <property type="entry name" value="HMA"/>
    <property type="match status" value="1"/>
</dbReference>
<sequence length="121" mass="12798">MIDVIILLIVVVLLIFAVKGSIKHFKGEGPCCGGGFGTSAKPEEKKLSNPVIGKKTVNISGMHCDHCVKSVTDAINEIDGASAKVSLKEEKAVVSYDREVADADIRRAVEKAGFQVVSITG</sequence>